<reference evidence="1 2" key="1">
    <citation type="submission" date="2015-04" db="EMBL/GenBank/DDBJ databases">
        <title>Draft Genome Sequences of Eight Spore-Forming Food Isolates of Bacillus cereus Genome sequencing.</title>
        <authorList>
            <person name="Krawcyk A.O."/>
            <person name="de Jong A."/>
            <person name="Eijlander R.T."/>
            <person name="Berendsen E.M."/>
            <person name="Holsappel S."/>
            <person name="Wells-Bennik M."/>
            <person name="Kuipers O.P."/>
        </authorList>
    </citation>
    <scope>NUCLEOTIDE SEQUENCE [LARGE SCALE GENOMIC DNA]</scope>
    <source>
        <strain evidence="1 2">B4077</strain>
    </source>
</reference>
<dbReference type="EMBL" id="LCYI01000019">
    <property type="protein sequence ID" value="KLA30784.1"/>
    <property type="molecule type" value="Genomic_DNA"/>
</dbReference>
<accession>A0A0G8F2Z4</accession>
<sequence length="233" mass="27539">MSSKLDILREYNEDIQLINANEFKNINASLIPDLWVEVFSEHDREKRIKKILSIWKKYVNNNLSNTIAYLSEYLEDIELMVSEDTYSILYTIKNQGGEDLYYEGRNPKDSFNNEELESSWREIPESIRDFYENVHNGFYDYTSESMGLMPLEAITYFGDDDLEWGIIDELEEPIRINLKTSFGFFSNGMGSYIAIDYENCKNNNATFWSAKSQPKYNVHFWNFVDEWIVIGFE</sequence>
<protein>
    <recommendedName>
        <fullName evidence="3">SMI1/KNR4 family protein</fullName>
    </recommendedName>
</protein>
<dbReference type="Proteomes" id="UP000035214">
    <property type="component" value="Unassembled WGS sequence"/>
</dbReference>
<name>A0A0G8F2Z4_BACCE</name>
<dbReference type="RefSeq" id="WP_046954788.1">
    <property type="nucleotide sequence ID" value="NZ_CP012691.1"/>
</dbReference>
<comment type="caution">
    <text evidence="1">The sequence shown here is derived from an EMBL/GenBank/DDBJ whole genome shotgun (WGS) entry which is preliminary data.</text>
</comment>
<evidence type="ECO:0000313" key="2">
    <source>
        <dbReference type="Proteomes" id="UP000035214"/>
    </source>
</evidence>
<evidence type="ECO:0000313" key="1">
    <source>
        <dbReference type="EMBL" id="KLA30784.1"/>
    </source>
</evidence>
<gene>
    <name evidence="1" type="ORF">B4077_4004</name>
</gene>
<dbReference type="PATRIC" id="fig|1396.428.peg.3302"/>
<organism evidence="1 2">
    <name type="scientific">Bacillus cereus</name>
    <dbReference type="NCBI Taxonomy" id="1396"/>
    <lineage>
        <taxon>Bacteria</taxon>
        <taxon>Bacillati</taxon>
        <taxon>Bacillota</taxon>
        <taxon>Bacilli</taxon>
        <taxon>Bacillales</taxon>
        <taxon>Bacillaceae</taxon>
        <taxon>Bacillus</taxon>
        <taxon>Bacillus cereus group</taxon>
    </lineage>
</organism>
<evidence type="ECO:0008006" key="3">
    <source>
        <dbReference type="Google" id="ProtNLM"/>
    </source>
</evidence>
<dbReference type="AlphaFoldDB" id="A0A0G8F2Z4"/>
<proteinExistence type="predicted"/>